<reference evidence="2" key="1">
    <citation type="journal article" date="2017" name="Nat. Ecol. Evol.">
        <title>Genome expansion and lineage-specific genetic innovations in the forest pathogenic fungi Armillaria.</title>
        <authorList>
            <person name="Sipos G."/>
            <person name="Prasanna A.N."/>
            <person name="Walter M.C."/>
            <person name="O'Connor E."/>
            <person name="Balint B."/>
            <person name="Krizsan K."/>
            <person name="Kiss B."/>
            <person name="Hess J."/>
            <person name="Varga T."/>
            <person name="Slot J."/>
            <person name="Riley R."/>
            <person name="Boka B."/>
            <person name="Rigling D."/>
            <person name="Barry K."/>
            <person name="Lee J."/>
            <person name="Mihaltcheva S."/>
            <person name="LaButti K."/>
            <person name="Lipzen A."/>
            <person name="Waldron R."/>
            <person name="Moloney N.M."/>
            <person name="Sperisen C."/>
            <person name="Kredics L."/>
            <person name="Vagvoelgyi C."/>
            <person name="Patrignani A."/>
            <person name="Fitzpatrick D."/>
            <person name="Nagy I."/>
            <person name="Doyle S."/>
            <person name="Anderson J.B."/>
            <person name="Grigoriev I.V."/>
            <person name="Gueldener U."/>
            <person name="Muensterkoetter M."/>
            <person name="Nagy L.G."/>
        </authorList>
    </citation>
    <scope>NUCLEOTIDE SEQUENCE [LARGE SCALE GENOMIC DNA]</scope>
    <source>
        <strain evidence="2">C18/9</strain>
    </source>
</reference>
<organism evidence="1 2">
    <name type="scientific">Armillaria ostoyae</name>
    <name type="common">Armillaria root rot fungus</name>
    <dbReference type="NCBI Taxonomy" id="47428"/>
    <lineage>
        <taxon>Eukaryota</taxon>
        <taxon>Fungi</taxon>
        <taxon>Dikarya</taxon>
        <taxon>Basidiomycota</taxon>
        <taxon>Agaricomycotina</taxon>
        <taxon>Agaricomycetes</taxon>
        <taxon>Agaricomycetidae</taxon>
        <taxon>Agaricales</taxon>
        <taxon>Marasmiineae</taxon>
        <taxon>Physalacriaceae</taxon>
        <taxon>Armillaria</taxon>
    </lineage>
</organism>
<proteinExistence type="predicted"/>
<accession>A0A284RPK0</accession>
<dbReference type="AlphaFoldDB" id="A0A284RPK0"/>
<gene>
    <name evidence="1" type="ORF">ARMOST_14026</name>
</gene>
<sequence>MSLHTPNSVLSRIQFPHQLSLSGNADPEAIFMQARNIQQYHYGHTNTVVSFDPVSRSLIFFIYPGYQDANGVWRPVHVNGLATLHNSTSTFVFPSCWCPEAFAGEYRETVLFTMGPAANAEHGNPGKLALHCSTAHPSLGIFGCKFFVPLEELTSNGALGNTLAAFNPTTMVTQPTIVASTSSNQNGSSVKSTPSPILSSSSSSLLHALDEIVWSSGTSKWKHELESNDGSPEKSCRQAKPLTETDIEDFSPPHWGVLSSKKAVSQDVMFKESFLREISLRGTSTMEEFFWGASALPVETIRALQGRYTLGEGITLAEYRQTTVHCLECGKVFSKLAHGKHACFALPKSIVSRKTAKKGSIKKEKGKSTNQASYIPDVFTSTLLTTDTIIISDSD</sequence>
<dbReference type="EMBL" id="FUEG01000012">
    <property type="protein sequence ID" value="SJL10635.1"/>
    <property type="molecule type" value="Genomic_DNA"/>
</dbReference>
<keyword evidence="2" id="KW-1185">Reference proteome</keyword>
<evidence type="ECO:0000313" key="2">
    <source>
        <dbReference type="Proteomes" id="UP000219338"/>
    </source>
</evidence>
<dbReference type="Proteomes" id="UP000219338">
    <property type="component" value="Unassembled WGS sequence"/>
</dbReference>
<evidence type="ECO:0000313" key="1">
    <source>
        <dbReference type="EMBL" id="SJL10635.1"/>
    </source>
</evidence>
<name>A0A284RPK0_ARMOS</name>
<dbReference type="OrthoDB" id="2913156at2759"/>
<protein>
    <submittedName>
        <fullName evidence="1">Uncharacterized protein</fullName>
    </submittedName>
</protein>